<dbReference type="SUPFAM" id="SSF52113">
    <property type="entry name" value="BRCT domain"/>
    <property type="match status" value="1"/>
</dbReference>
<evidence type="ECO:0000256" key="3">
    <source>
        <dbReference type="ARBA" id="ARBA00023242"/>
    </source>
</evidence>
<dbReference type="GO" id="GO:0005634">
    <property type="term" value="C:nucleus"/>
    <property type="evidence" value="ECO:0007669"/>
    <property type="project" value="UniProtKB-SubCell"/>
</dbReference>
<dbReference type="EMBL" id="CAVNYO010000064">
    <property type="protein sequence ID" value="CAK5264633.1"/>
    <property type="molecule type" value="Genomic_DNA"/>
</dbReference>
<evidence type="ECO:0000256" key="6">
    <source>
        <dbReference type="RuleBase" id="RU366066"/>
    </source>
</evidence>
<dbReference type="Pfam" id="PF03031">
    <property type="entry name" value="NIF"/>
    <property type="match status" value="1"/>
</dbReference>
<proteinExistence type="predicted"/>
<dbReference type="InterPro" id="IPR001357">
    <property type="entry name" value="BRCT_dom"/>
</dbReference>
<accession>A0AAD2GY77</accession>
<comment type="catalytic activity">
    <reaction evidence="4 6">
        <text>O-phospho-L-seryl-[protein] + H2O = L-seryl-[protein] + phosphate</text>
        <dbReference type="Rhea" id="RHEA:20629"/>
        <dbReference type="Rhea" id="RHEA-COMP:9863"/>
        <dbReference type="Rhea" id="RHEA-COMP:11604"/>
        <dbReference type="ChEBI" id="CHEBI:15377"/>
        <dbReference type="ChEBI" id="CHEBI:29999"/>
        <dbReference type="ChEBI" id="CHEBI:43474"/>
        <dbReference type="ChEBI" id="CHEBI:83421"/>
        <dbReference type="EC" id="3.1.3.16"/>
    </reaction>
</comment>
<reference evidence="10" key="1">
    <citation type="submission" date="2023-11" db="EMBL/GenBank/DDBJ databases">
        <authorList>
            <person name="De Vega J J."/>
            <person name="De Vega J J."/>
        </authorList>
    </citation>
    <scope>NUCLEOTIDE SEQUENCE</scope>
</reference>
<dbReference type="Gene3D" id="3.40.50.10190">
    <property type="entry name" value="BRCT domain"/>
    <property type="match status" value="1"/>
</dbReference>
<dbReference type="SMART" id="SM00292">
    <property type="entry name" value="BRCT"/>
    <property type="match status" value="1"/>
</dbReference>
<dbReference type="SMART" id="SM00577">
    <property type="entry name" value="CPDc"/>
    <property type="match status" value="1"/>
</dbReference>
<name>A0AAD2GY77_9AGAR</name>
<dbReference type="AlphaFoldDB" id="A0AAD2GY77"/>
<dbReference type="CDD" id="cd17729">
    <property type="entry name" value="BRCT_CTDP1"/>
    <property type="match status" value="1"/>
</dbReference>
<evidence type="ECO:0000256" key="1">
    <source>
        <dbReference type="ARBA" id="ARBA00004123"/>
    </source>
</evidence>
<evidence type="ECO:0000259" key="9">
    <source>
        <dbReference type="PROSITE" id="PS50969"/>
    </source>
</evidence>
<feature type="region of interest" description="Disordered" evidence="7">
    <location>
        <begin position="728"/>
        <end position="774"/>
    </location>
</feature>
<dbReference type="CDD" id="cd07521">
    <property type="entry name" value="HAD_FCP1-like"/>
    <property type="match status" value="1"/>
</dbReference>
<dbReference type="PANTHER" id="PTHR23081:SF36">
    <property type="entry name" value="RNA POLYMERASE II SUBUNIT A C-TERMINAL DOMAIN PHOSPHATASE"/>
    <property type="match status" value="1"/>
</dbReference>
<dbReference type="InterPro" id="IPR036412">
    <property type="entry name" value="HAD-like_sf"/>
</dbReference>
<feature type="compositionally biased region" description="Basic and acidic residues" evidence="7">
    <location>
        <begin position="401"/>
        <end position="429"/>
    </location>
</feature>
<keyword evidence="11" id="KW-1185">Reference proteome</keyword>
<feature type="region of interest" description="Disordered" evidence="7">
    <location>
        <begin position="643"/>
        <end position="711"/>
    </location>
</feature>
<dbReference type="Proteomes" id="UP001295794">
    <property type="component" value="Unassembled WGS sequence"/>
</dbReference>
<dbReference type="EC" id="3.1.3.16" evidence="6"/>
<comment type="subcellular location">
    <subcellularLocation>
        <location evidence="1 6">Nucleus</location>
    </subcellularLocation>
</comment>
<dbReference type="InterPro" id="IPR036420">
    <property type="entry name" value="BRCT_dom_sf"/>
</dbReference>
<feature type="region of interest" description="Disordered" evidence="7">
    <location>
        <begin position="353"/>
        <end position="382"/>
    </location>
</feature>
<feature type="compositionally biased region" description="Low complexity" evidence="7">
    <location>
        <begin position="729"/>
        <end position="744"/>
    </location>
</feature>
<feature type="compositionally biased region" description="Pro residues" evidence="7">
    <location>
        <begin position="365"/>
        <end position="374"/>
    </location>
</feature>
<evidence type="ECO:0000256" key="4">
    <source>
        <dbReference type="ARBA" id="ARBA00047761"/>
    </source>
</evidence>
<evidence type="ECO:0000313" key="10">
    <source>
        <dbReference type="EMBL" id="CAK5264633.1"/>
    </source>
</evidence>
<gene>
    <name evidence="10" type="ORF">MYCIT1_LOCUS4959</name>
</gene>
<dbReference type="InterPro" id="IPR039189">
    <property type="entry name" value="Fcp1"/>
</dbReference>
<dbReference type="Gene3D" id="3.40.50.1000">
    <property type="entry name" value="HAD superfamily/HAD-like"/>
    <property type="match status" value="1"/>
</dbReference>
<feature type="domain" description="BRCT" evidence="8">
    <location>
        <begin position="492"/>
        <end position="585"/>
    </location>
</feature>
<feature type="region of interest" description="Disordered" evidence="7">
    <location>
        <begin position="586"/>
        <end position="618"/>
    </location>
</feature>
<evidence type="ECO:0000259" key="8">
    <source>
        <dbReference type="PROSITE" id="PS50172"/>
    </source>
</evidence>
<evidence type="ECO:0000256" key="7">
    <source>
        <dbReference type="SAM" id="MobiDB-lite"/>
    </source>
</evidence>
<feature type="domain" description="FCP1 homology" evidence="9">
    <location>
        <begin position="158"/>
        <end position="356"/>
    </location>
</feature>
<comment type="function">
    <text evidence="6">This promotes the activity of RNA polymerase II.</text>
</comment>
<dbReference type="SUPFAM" id="SSF56784">
    <property type="entry name" value="HAD-like"/>
    <property type="match status" value="1"/>
</dbReference>
<evidence type="ECO:0000313" key="11">
    <source>
        <dbReference type="Proteomes" id="UP001295794"/>
    </source>
</evidence>
<keyword evidence="2 6" id="KW-0378">Hydrolase</keyword>
<evidence type="ECO:0000256" key="2">
    <source>
        <dbReference type="ARBA" id="ARBA00022801"/>
    </source>
</evidence>
<organism evidence="10 11">
    <name type="scientific">Mycena citricolor</name>
    <dbReference type="NCBI Taxonomy" id="2018698"/>
    <lineage>
        <taxon>Eukaryota</taxon>
        <taxon>Fungi</taxon>
        <taxon>Dikarya</taxon>
        <taxon>Basidiomycota</taxon>
        <taxon>Agaricomycotina</taxon>
        <taxon>Agaricomycetes</taxon>
        <taxon>Agaricomycetidae</taxon>
        <taxon>Agaricales</taxon>
        <taxon>Marasmiineae</taxon>
        <taxon>Mycenaceae</taxon>
        <taxon>Mycena</taxon>
    </lineage>
</organism>
<feature type="compositionally biased region" description="Polar residues" evidence="7">
    <location>
        <begin position="663"/>
        <end position="672"/>
    </location>
</feature>
<dbReference type="PROSITE" id="PS50969">
    <property type="entry name" value="FCP1"/>
    <property type="match status" value="1"/>
</dbReference>
<evidence type="ECO:0000256" key="5">
    <source>
        <dbReference type="ARBA" id="ARBA00048336"/>
    </source>
</evidence>
<protein>
    <recommendedName>
        <fullName evidence="6">RNA polymerase II subunit A C-terminal domain phosphatase</fullName>
        <ecNumber evidence="6">3.1.3.16</ecNumber>
    </recommendedName>
</protein>
<dbReference type="InterPro" id="IPR011947">
    <property type="entry name" value="FCP1_euk"/>
</dbReference>
<keyword evidence="3 6" id="KW-0539">Nucleus</keyword>
<dbReference type="Pfam" id="PF00533">
    <property type="entry name" value="BRCT"/>
    <property type="match status" value="1"/>
</dbReference>
<sequence length="774" mass="85888">MSGPPTNPSTKTATKLFLPSAFPYPIKVVSLDSAADATVQQGTRLFTYSFVHTPAQANAKLETRFGTWDSPVVGSVSAWKVRAGEVITKEKAQERPVVLVMEDCKHEVQAFGLCASCGADMTGTEQQNGIEMTHSANGPVVSLEEAQRHEREIMDDLLKARKLVLVVDLDQTIVHATVDPTVGEWRAEGAAWKARQAEKPDPSDECNPNWEALEDVGEFRLKPESMGKNRMYEHESPVYYLKRRPGWQHFLETMATKYQMHVYTMGTRAYAEQVCALIDPDNKIFGSRLLSRDESGSVTQKTLARLFPCDQSMVVIIDDRADVWQWSPNLVKVVPYDFFVGIGDINSSFLPKIEPLTPPTSSAPLPDPDPPEPSTPEEVARKEQADKDLLAKNTMALEAQVEERPLAKKQEQLKVSHESHEQNGSKEEPASLPAPQLKEALLKNDDHELERLSELLDQVHGRFFASYEASPKSPSKIGGRQEYDTTRIIPRMRREVFDGLVILFSSVIPLDTNPETAEIWKLAVMFGAECTTTLEPGVTHVVAAKRGTVKVDSARKRGNIKIVWLQWFLDCINLWHRQDETPYLLDDPPPVATDPLRVSSSSGDVGEEEWDSALQNGSQVASELSLDAIDWNDIDDEIDAAMDESDDDRGYGDQMSEDDWTEDGSSVATNSNPPTPSRRKRMRSLTPSDIRNGHAGETGSPLAKRKKIAAERTGASKLKEAVSAEEIGPVAPQAAVVPPATSPVSRIDEGDSEEEYEEEEEDDFLARELEDELG</sequence>
<dbReference type="GO" id="GO:0008420">
    <property type="term" value="F:RNA polymerase II CTD heptapeptide repeat phosphatase activity"/>
    <property type="evidence" value="ECO:0007669"/>
    <property type="project" value="UniProtKB-UniRule"/>
</dbReference>
<dbReference type="InterPro" id="IPR023214">
    <property type="entry name" value="HAD_sf"/>
</dbReference>
<dbReference type="PANTHER" id="PTHR23081">
    <property type="entry name" value="RNA POLYMERASE II CTD PHOSPHATASE"/>
    <property type="match status" value="1"/>
</dbReference>
<dbReference type="NCBIfam" id="TIGR02250">
    <property type="entry name" value="FCP1_euk"/>
    <property type="match status" value="1"/>
</dbReference>
<comment type="catalytic activity">
    <reaction evidence="5 6">
        <text>O-phospho-L-threonyl-[protein] + H2O = L-threonyl-[protein] + phosphate</text>
        <dbReference type="Rhea" id="RHEA:47004"/>
        <dbReference type="Rhea" id="RHEA-COMP:11060"/>
        <dbReference type="Rhea" id="RHEA-COMP:11605"/>
        <dbReference type="ChEBI" id="CHEBI:15377"/>
        <dbReference type="ChEBI" id="CHEBI:30013"/>
        <dbReference type="ChEBI" id="CHEBI:43474"/>
        <dbReference type="ChEBI" id="CHEBI:61977"/>
        <dbReference type="EC" id="3.1.3.16"/>
    </reaction>
</comment>
<feature type="region of interest" description="Disordered" evidence="7">
    <location>
        <begin position="401"/>
        <end position="435"/>
    </location>
</feature>
<feature type="compositionally biased region" description="Acidic residues" evidence="7">
    <location>
        <begin position="750"/>
        <end position="774"/>
    </location>
</feature>
<comment type="caution">
    <text evidence="10">The sequence shown here is derived from an EMBL/GenBank/DDBJ whole genome shotgun (WGS) entry which is preliminary data.</text>
</comment>
<dbReference type="InterPro" id="IPR004274">
    <property type="entry name" value="FCP1_dom"/>
</dbReference>
<dbReference type="PROSITE" id="PS50172">
    <property type="entry name" value="BRCT"/>
    <property type="match status" value="1"/>
</dbReference>